<accession>A0A1Z5JCT2</accession>
<gene>
    <name evidence="9" type="ORF">FisN_7Lh190</name>
</gene>
<evidence type="ECO:0000256" key="1">
    <source>
        <dbReference type="ARBA" id="ARBA00000448"/>
    </source>
</evidence>
<protein>
    <recommendedName>
        <fullName evidence="3">beta-glucosidase</fullName>
        <ecNumber evidence="3">3.2.1.21</ecNumber>
    </recommendedName>
</protein>
<dbReference type="Gene3D" id="3.40.50.1700">
    <property type="entry name" value="Glycoside hydrolase family 3 C-terminal domain"/>
    <property type="match status" value="2"/>
</dbReference>
<dbReference type="Pfam" id="PF01915">
    <property type="entry name" value="Glyco_hydro_3_C"/>
    <property type="match status" value="1"/>
</dbReference>
<dbReference type="InterPro" id="IPR001764">
    <property type="entry name" value="Glyco_hydro_3_N"/>
</dbReference>
<dbReference type="SUPFAM" id="SSF52279">
    <property type="entry name" value="Beta-D-glucan exohydrolase, C-terminal domain"/>
    <property type="match status" value="1"/>
</dbReference>
<keyword evidence="10" id="KW-1185">Reference proteome</keyword>
<evidence type="ECO:0000256" key="7">
    <source>
        <dbReference type="RuleBase" id="RU361161"/>
    </source>
</evidence>
<dbReference type="InterPro" id="IPR002772">
    <property type="entry name" value="Glyco_hydro_3_C"/>
</dbReference>
<name>A0A1Z5JCT2_FISSO</name>
<dbReference type="Pfam" id="PF14310">
    <property type="entry name" value="Fn3-like"/>
    <property type="match status" value="1"/>
</dbReference>
<dbReference type="SMART" id="SM01217">
    <property type="entry name" value="Fn3_like"/>
    <property type="match status" value="1"/>
</dbReference>
<evidence type="ECO:0000313" key="10">
    <source>
        <dbReference type="Proteomes" id="UP000198406"/>
    </source>
</evidence>
<evidence type="ECO:0000313" key="9">
    <source>
        <dbReference type="EMBL" id="GAX11805.1"/>
    </source>
</evidence>
<dbReference type="SUPFAM" id="SSF51445">
    <property type="entry name" value="(Trans)glycosidases"/>
    <property type="match status" value="1"/>
</dbReference>
<evidence type="ECO:0000256" key="2">
    <source>
        <dbReference type="ARBA" id="ARBA00005336"/>
    </source>
</evidence>
<proteinExistence type="inferred from homology"/>
<dbReference type="FunFam" id="2.60.40.10:FF:000495">
    <property type="entry name" value="Periplasmic beta-glucosidase"/>
    <property type="match status" value="1"/>
</dbReference>
<dbReference type="InParanoid" id="A0A1Z5JCT2"/>
<dbReference type="PROSITE" id="PS00775">
    <property type="entry name" value="GLYCOSYL_HYDROL_F3"/>
    <property type="match status" value="1"/>
</dbReference>
<keyword evidence="6 7" id="KW-0326">Glycosidase</keyword>
<dbReference type="Gene3D" id="2.60.40.10">
    <property type="entry name" value="Immunoglobulins"/>
    <property type="match status" value="1"/>
</dbReference>
<comment type="catalytic activity">
    <reaction evidence="1">
        <text>Hydrolysis of terminal, non-reducing beta-D-glucosyl residues with release of beta-D-glucose.</text>
        <dbReference type="EC" id="3.2.1.21"/>
    </reaction>
</comment>
<dbReference type="EMBL" id="BDSP01000044">
    <property type="protein sequence ID" value="GAX11805.1"/>
    <property type="molecule type" value="Genomic_DNA"/>
</dbReference>
<evidence type="ECO:0000256" key="6">
    <source>
        <dbReference type="ARBA" id="ARBA00023295"/>
    </source>
</evidence>
<dbReference type="OrthoDB" id="416222at2759"/>
<sequence length="912" mass="101164">MHSSIYDVEIMCSWKNHCMHFVQTTGILIPISKRSCSLVSVGHNGLSGSGSVGVVSFFLALLYSNTMSSAGDLEKLEEGAEQTVSERTWNSLNEKQKFSVVSGASLWTLYKLPGLPTIAVSDGPHGVRKPINPLALGESHPATCFPTASALACSWNQEAAKELGEALALECLHYNIQILLGPGMNLKRHPAGGRSFEYWSEDPCLTGRMAAAYVEGVEASGKVGACIKHFAINNQESHRFVVDAVVDERTMRELYLRHFEYVIKKANPSTVMCAYNKVNGVYCSENIYLNRTILRDEWRYDGVLMTDWGATNDRARGIKATIDLEMPGSYGVHNRDLKRALSSSDNDLTERDLRECGIRVMDLIQRYAPSTYESDTMAALENPIDFRKHFDLALRLAKESVVLLRNENNILPLQKGDESLTIGVIGDFANEHPRYQGMGSSAVQSEKVVTVLDALKKFTKNVDFAKGYEADDDHPEDVHEEFLSDAIEVAKNASIVLLCIGLPEIMESEGFDRTHLQLPAQHNALVEACCKVSSKVIVLLSNGGALELPWYNKVQAIMEGYLLGEAGGKAFVDLIFGEDCPSGKLTETFPVSASDIPCDRFFPGTKFTVEYREGLNVGYRYFDTAQKPVLYPFGHGLSYTTFEYSDLRLRVLNDSGGINGDDRFVMIEVSFRLTNMGLMAGKEVAQCYVSDIDSTVYRPIHELRDFVKVGLTPGEQKEIKMILTADAFSFYDIGVSGWVIENGVFEIQIGASSRDIRLRGQVTLANGVLQASSQAQQSYPPESVAAVCPMDDLTFAKRLLLSCLPPPEIFESYFHRNSLLKETSLKSIIGWILLEVVYREASKDITQGPSRNRQLLMVRKNVENLPLRVLVAFSRGNFTFNLLDALIAIMNGQVLSAFRGFGNAFVGMFFPR</sequence>
<reference evidence="9 10" key="1">
    <citation type="journal article" date="2015" name="Plant Cell">
        <title>Oil accumulation by the oleaginous diatom Fistulifera solaris as revealed by the genome and transcriptome.</title>
        <authorList>
            <person name="Tanaka T."/>
            <person name="Maeda Y."/>
            <person name="Veluchamy A."/>
            <person name="Tanaka M."/>
            <person name="Abida H."/>
            <person name="Marechal E."/>
            <person name="Bowler C."/>
            <person name="Muto M."/>
            <person name="Sunaga Y."/>
            <person name="Tanaka M."/>
            <person name="Yoshino T."/>
            <person name="Taniguchi T."/>
            <person name="Fukuda Y."/>
            <person name="Nemoto M."/>
            <person name="Matsumoto M."/>
            <person name="Wong P.S."/>
            <person name="Aburatani S."/>
            <person name="Fujibuchi W."/>
        </authorList>
    </citation>
    <scope>NUCLEOTIDE SEQUENCE [LARGE SCALE GENOMIC DNA]</scope>
    <source>
        <strain evidence="9 10">JPCC DA0580</strain>
    </source>
</reference>
<dbReference type="GO" id="GO:0008422">
    <property type="term" value="F:beta-glucosidase activity"/>
    <property type="evidence" value="ECO:0007669"/>
    <property type="project" value="UniProtKB-EC"/>
</dbReference>
<evidence type="ECO:0000256" key="3">
    <source>
        <dbReference type="ARBA" id="ARBA00012744"/>
    </source>
</evidence>
<dbReference type="InterPro" id="IPR026891">
    <property type="entry name" value="Fn3-like"/>
</dbReference>
<feature type="domain" description="Fibronectin type III-like" evidence="8">
    <location>
        <begin position="683"/>
        <end position="753"/>
    </location>
</feature>
<dbReference type="Proteomes" id="UP000198406">
    <property type="component" value="Unassembled WGS sequence"/>
</dbReference>
<dbReference type="InterPro" id="IPR017853">
    <property type="entry name" value="GH"/>
</dbReference>
<dbReference type="InterPro" id="IPR050288">
    <property type="entry name" value="Cellulose_deg_GH3"/>
</dbReference>
<evidence type="ECO:0000259" key="8">
    <source>
        <dbReference type="SMART" id="SM01217"/>
    </source>
</evidence>
<evidence type="ECO:0000256" key="4">
    <source>
        <dbReference type="ARBA" id="ARBA00022801"/>
    </source>
</evidence>
<keyword evidence="4 7" id="KW-0378">Hydrolase</keyword>
<dbReference type="InterPro" id="IPR013783">
    <property type="entry name" value="Ig-like_fold"/>
</dbReference>
<organism evidence="9 10">
    <name type="scientific">Fistulifera solaris</name>
    <name type="common">Oleaginous diatom</name>
    <dbReference type="NCBI Taxonomy" id="1519565"/>
    <lineage>
        <taxon>Eukaryota</taxon>
        <taxon>Sar</taxon>
        <taxon>Stramenopiles</taxon>
        <taxon>Ochrophyta</taxon>
        <taxon>Bacillariophyta</taxon>
        <taxon>Bacillariophyceae</taxon>
        <taxon>Bacillariophycidae</taxon>
        <taxon>Naviculales</taxon>
        <taxon>Naviculaceae</taxon>
        <taxon>Fistulifera</taxon>
    </lineage>
</organism>
<dbReference type="Gene3D" id="3.20.20.300">
    <property type="entry name" value="Glycoside hydrolase, family 3, N-terminal domain"/>
    <property type="match status" value="2"/>
</dbReference>
<dbReference type="Pfam" id="PF00933">
    <property type="entry name" value="Glyco_hydro_3"/>
    <property type="match status" value="1"/>
</dbReference>
<dbReference type="InterPro" id="IPR019800">
    <property type="entry name" value="Glyco_hydro_3_AS"/>
</dbReference>
<dbReference type="PANTHER" id="PTHR42715">
    <property type="entry name" value="BETA-GLUCOSIDASE"/>
    <property type="match status" value="1"/>
</dbReference>
<keyword evidence="5" id="KW-0119">Carbohydrate metabolism</keyword>
<dbReference type="InterPro" id="IPR036962">
    <property type="entry name" value="Glyco_hydro_3_N_sf"/>
</dbReference>
<comment type="caution">
    <text evidence="9">The sequence shown here is derived from an EMBL/GenBank/DDBJ whole genome shotgun (WGS) entry which is preliminary data.</text>
</comment>
<comment type="similarity">
    <text evidence="2 7">Belongs to the glycosyl hydrolase 3 family.</text>
</comment>
<dbReference type="InterPro" id="IPR036881">
    <property type="entry name" value="Glyco_hydro_3_C_sf"/>
</dbReference>
<dbReference type="PRINTS" id="PR00133">
    <property type="entry name" value="GLHYDRLASE3"/>
</dbReference>
<dbReference type="PANTHER" id="PTHR42715:SF10">
    <property type="entry name" value="BETA-GLUCOSIDASE"/>
    <property type="match status" value="1"/>
</dbReference>
<dbReference type="EC" id="3.2.1.21" evidence="3"/>
<dbReference type="GO" id="GO:0005975">
    <property type="term" value="P:carbohydrate metabolic process"/>
    <property type="evidence" value="ECO:0007669"/>
    <property type="project" value="InterPro"/>
</dbReference>
<evidence type="ECO:0000256" key="5">
    <source>
        <dbReference type="ARBA" id="ARBA00023277"/>
    </source>
</evidence>
<dbReference type="AlphaFoldDB" id="A0A1Z5JCT2"/>